<dbReference type="Proteomes" id="UP000499080">
    <property type="component" value="Unassembled WGS sequence"/>
</dbReference>
<evidence type="ECO:0000256" key="1">
    <source>
        <dbReference type="SAM" id="SignalP"/>
    </source>
</evidence>
<keyword evidence="3" id="KW-1185">Reference proteome</keyword>
<evidence type="ECO:0008006" key="4">
    <source>
        <dbReference type="Google" id="ProtNLM"/>
    </source>
</evidence>
<dbReference type="Gene3D" id="2.10.70.10">
    <property type="entry name" value="Complement Module, domain 1"/>
    <property type="match status" value="1"/>
</dbReference>
<reference evidence="2 3" key="1">
    <citation type="journal article" date="2019" name="Sci. Rep.">
        <title>Orb-weaving spider Araneus ventricosus genome elucidates the spidroin gene catalogue.</title>
        <authorList>
            <person name="Kono N."/>
            <person name="Nakamura H."/>
            <person name="Ohtoshi R."/>
            <person name="Moran D.A.P."/>
            <person name="Shinohara A."/>
            <person name="Yoshida Y."/>
            <person name="Fujiwara M."/>
            <person name="Mori M."/>
            <person name="Tomita M."/>
            <person name="Arakawa K."/>
        </authorList>
    </citation>
    <scope>NUCLEOTIDE SEQUENCE [LARGE SCALE GENOMIC DNA]</scope>
</reference>
<evidence type="ECO:0000313" key="2">
    <source>
        <dbReference type="EMBL" id="GBL98347.1"/>
    </source>
</evidence>
<accession>A0A4Y2C3M8</accession>
<organism evidence="2 3">
    <name type="scientific">Araneus ventricosus</name>
    <name type="common">Orbweaver spider</name>
    <name type="synonym">Epeira ventricosa</name>
    <dbReference type="NCBI Taxonomy" id="182803"/>
    <lineage>
        <taxon>Eukaryota</taxon>
        <taxon>Metazoa</taxon>
        <taxon>Ecdysozoa</taxon>
        <taxon>Arthropoda</taxon>
        <taxon>Chelicerata</taxon>
        <taxon>Arachnida</taxon>
        <taxon>Araneae</taxon>
        <taxon>Araneomorphae</taxon>
        <taxon>Entelegynae</taxon>
        <taxon>Araneoidea</taxon>
        <taxon>Araneidae</taxon>
        <taxon>Araneus</taxon>
    </lineage>
</organism>
<dbReference type="EMBL" id="BGPR01161724">
    <property type="protein sequence ID" value="GBL98347.1"/>
    <property type="molecule type" value="Genomic_DNA"/>
</dbReference>
<sequence length="217" mass="23555">MNLIMGCFKVVLFYSFTAPTTGISDFLTTFASVEDIGRNVSISEEHTTLIPEISTTDLEGGIRPLITMKDAGIKDLHISTVPTGLKLEGSTAGTEGLEEITTAALEAEVSELITETPSAENATFVTSDLVSRPREPKITEVPEDLFTSVTKVTGKPVFFPSRPIPGEGVCRHENKTYQSKEKVPSSDPCRLNCICVNSVVQCEQVECDLTPPESRKN</sequence>
<evidence type="ECO:0000313" key="3">
    <source>
        <dbReference type="Proteomes" id="UP000499080"/>
    </source>
</evidence>
<dbReference type="SUPFAM" id="SSF57603">
    <property type="entry name" value="FnI-like domain"/>
    <property type="match status" value="1"/>
</dbReference>
<comment type="caution">
    <text evidence="2">The sequence shown here is derived from an EMBL/GenBank/DDBJ whole genome shotgun (WGS) entry which is preliminary data.</text>
</comment>
<proteinExistence type="predicted"/>
<feature type="chain" id="PRO_5021198833" description="VWFC domain-containing protein" evidence="1">
    <location>
        <begin position="23"/>
        <end position="217"/>
    </location>
</feature>
<dbReference type="AlphaFoldDB" id="A0A4Y2C3M8"/>
<feature type="signal peptide" evidence="1">
    <location>
        <begin position="1"/>
        <end position="22"/>
    </location>
</feature>
<name>A0A4Y2C3M8_ARAVE</name>
<gene>
    <name evidence="2" type="ORF">AVEN_172689_1</name>
</gene>
<protein>
    <recommendedName>
        <fullName evidence="4">VWFC domain-containing protein</fullName>
    </recommendedName>
</protein>
<keyword evidence="1" id="KW-0732">Signal</keyword>
<feature type="non-terminal residue" evidence="2">
    <location>
        <position position="217"/>
    </location>
</feature>